<dbReference type="PROSITE" id="PS51352">
    <property type="entry name" value="THIOREDOXIN_2"/>
    <property type="match status" value="1"/>
</dbReference>
<dbReference type="PANTHER" id="PTHR45431:SF3">
    <property type="entry name" value="RHODANESE-LIKE DOMAIN-CONTAINING PROTEIN 15, CHLOROPLASTIC"/>
    <property type="match status" value="1"/>
</dbReference>
<keyword evidence="4" id="KW-1185">Reference proteome</keyword>
<evidence type="ECO:0000313" key="3">
    <source>
        <dbReference type="EMBL" id="ATL47351.1"/>
    </source>
</evidence>
<proteinExistence type="predicted"/>
<dbReference type="InterPro" id="IPR052367">
    <property type="entry name" value="Thiosulfate_ST/Rhodanese-like"/>
</dbReference>
<dbReference type="PANTHER" id="PTHR45431">
    <property type="entry name" value="RHODANESE-LIKE DOMAIN-CONTAINING PROTEIN 15, CHLOROPLASTIC"/>
    <property type="match status" value="1"/>
</dbReference>
<evidence type="ECO:0008006" key="5">
    <source>
        <dbReference type="Google" id="ProtNLM"/>
    </source>
</evidence>
<dbReference type="InterPro" id="IPR013766">
    <property type="entry name" value="Thioredoxin_domain"/>
</dbReference>
<feature type="domain" description="Thioredoxin" evidence="2">
    <location>
        <begin position="117"/>
        <end position="234"/>
    </location>
</feature>
<sequence length="234" mass="26179">MLRVQKISLLVLFLLIGQFLSAQVKHLDVDSFQKGLQQEGVQIFDVRTAKEFNSGHIKGALQADYLKQEEFRERAKYLDKNKPVYVYCLGGGRSAKAAAWLTENGFTNVVDLNGGISAWKQAGKPVTGNTVNEKQMSISSFTTGLKKNKLTLVDVGAAWCPPCRKMKPLVDDWLKKHPEVSLLNVDGGKDIDVMKSIDATVLPTFVLYKNGKEIWRKSGIFEMKELDKIISTQE</sequence>
<dbReference type="SUPFAM" id="SSF52833">
    <property type="entry name" value="Thioredoxin-like"/>
    <property type="match status" value="1"/>
</dbReference>
<protein>
    <recommendedName>
        <fullName evidence="5">Thioredoxin</fullName>
    </recommendedName>
</protein>
<dbReference type="CDD" id="cd00158">
    <property type="entry name" value="RHOD"/>
    <property type="match status" value="1"/>
</dbReference>
<dbReference type="AlphaFoldDB" id="A0A291QTW3"/>
<dbReference type="SUPFAM" id="SSF52821">
    <property type="entry name" value="Rhodanese/Cell cycle control phosphatase"/>
    <property type="match status" value="1"/>
</dbReference>
<dbReference type="SMART" id="SM00450">
    <property type="entry name" value="RHOD"/>
    <property type="match status" value="1"/>
</dbReference>
<dbReference type="RefSeq" id="WP_098193733.1">
    <property type="nucleotide sequence ID" value="NZ_CP023777.1"/>
</dbReference>
<dbReference type="Proteomes" id="UP000220133">
    <property type="component" value="Chromosome"/>
</dbReference>
<organism evidence="3 4">
    <name type="scientific">Chitinophaga caeni</name>
    <dbReference type="NCBI Taxonomy" id="2029983"/>
    <lineage>
        <taxon>Bacteria</taxon>
        <taxon>Pseudomonadati</taxon>
        <taxon>Bacteroidota</taxon>
        <taxon>Chitinophagia</taxon>
        <taxon>Chitinophagales</taxon>
        <taxon>Chitinophagaceae</taxon>
        <taxon>Chitinophaga</taxon>
    </lineage>
</organism>
<evidence type="ECO:0000313" key="4">
    <source>
        <dbReference type="Proteomes" id="UP000220133"/>
    </source>
</evidence>
<dbReference type="PROSITE" id="PS50206">
    <property type="entry name" value="RHODANESE_3"/>
    <property type="match status" value="1"/>
</dbReference>
<feature type="domain" description="Rhodanese" evidence="1">
    <location>
        <begin position="37"/>
        <end position="128"/>
    </location>
</feature>
<dbReference type="InterPro" id="IPR036873">
    <property type="entry name" value="Rhodanese-like_dom_sf"/>
</dbReference>
<dbReference type="KEGG" id="cbae:COR50_09315"/>
<dbReference type="Gene3D" id="3.40.30.10">
    <property type="entry name" value="Glutaredoxin"/>
    <property type="match status" value="1"/>
</dbReference>
<dbReference type="OrthoDB" id="9808735at2"/>
<reference evidence="3 4" key="1">
    <citation type="submission" date="2017-10" db="EMBL/GenBank/DDBJ databases">
        <title>Paenichitinophaga pekingensis gen. nov., sp. nov., isolated from activated sludge.</title>
        <authorList>
            <person name="Jin D."/>
            <person name="Kong X."/>
            <person name="Deng Y."/>
            <person name="Bai Z."/>
        </authorList>
    </citation>
    <scope>NUCLEOTIDE SEQUENCE [LARGE SCALE GENOMIC DNA]</scope>
    <source>
        <strain evidence="3 4">13</strain>
    </source>
</reference>
<accession>A0A291QTW3</accession>
<dbReference type="InterPro" id="IPR001763">
    <property type="entry name" value="Rhodanese-like_dom"/>
</dbReference>
<dbReference type="EMBL" id="CP023777">
    <property type="protein sequence ID" value="ATL47351.1"/>
    <property type="molecule type" value="Genomic_DNA"/>
</dbReference>
<evidence type="ECO:0000259" key="1">
    <source>
        <dbReference type="PROSITE" id="PS50206"/>
    </source>
</evidence>
<gene>
    <name evidence="3" type="ORF">COR50_09315</name>
</gene>
<dbReference type="InterPro" id="IPR036249">
    <property type="entry name" value="Thioredoxin-like_sf"/>
</dbReference>
<dbReference type="Pfam" id="PF00085">
    <property type="entry name" value="Thioredoxin"/>
    <property type="match status" value="1"/>
</dbReference>
<name>A0A291QTW3_9BACT</name>
<dbReference type="Pfam" id="PF00581">
    <property type="entry name" value="Rhodanese"/>
    <property type="match status" value="1"/>
</dbReference>
<evidence type="ECO:0000259" key="2">
    <source>
        <dbReference type="PROSITE" id="PS51352"/>
    </source>
</evidence>
<dbReference type="CDD" id="cd02947">
    <property type="entry name" value="TRX_family"/>
    <property type="match status" value="1"/>
</dbReference>
<dbReference type="Gene3D" id="3.40.250.10">
    <property type="entry name" value="Rhodanese-like domain"/>
    <property type="match status" value="1"/>
</dbReference>